<name>A0A2U3EDU5_PURLI</name>
<protein>
    <submittedName>
        <fullName evidence="2">Uncharacterized protein</fullName>
    </submittedName>
</protein>
<dbReference type="EMBL" id="LCWV01000005">
    <property type="protein sequence ID" value="PWI72694.1"/>
    <property type="molecule type" value="Genomic_DNA"/>
</dbReference>
<feature type="compositionally biased region" description="Basic and acidic residues" evidence="1">
    <location>
        <begin position="174"/>
        <end position="183"/>
    </location>
</feature>
<gene>
    <name evidence="2" type="ORF">PCL_09709</name>
</gene>
<proteinExistence type="predicted"/>
<feature type="region of interest" description="Disordered" evidence="1">
    <location>
        <begin position="160"/>
        <end position="183"/>
    </location>
</feature>
<accession>A0A2U3EDU5</accession>
<feature type="region of interest" description="Disordered" evidence="1">
    <location>
        <begin position="215"/>
        <end position="274"/>
    </location>
</feature>
<feature type="region of interest" description="Disordered" evidence="1">
    <location>
        <begin position="21"/>
        <end position="40"/>
    </location>
</feature>
<dbReference type="AlphaFoldDB" id="A0A2U3EDU5"/>
<organism evidence="2 3">
    <name type="scientific">Purpureocillium lilacinum</name>
    <name type="common">Paecilomyces lilacinus</name>
    <dbReference type="NCBI Taxonomy" id="33203"/>
    <lineage>
        <taxon>Eukaryota</taxon>
        <taxon>Fungi</taxon>
        <taxon>Dikarya</taxon>
        <taxon>Ascomycota</taxon>
        <taxon>Pezizomycotina</taxon>
        <taxon>Sordariomycetes</taxon>
        <taxon>Hypocreomycetidae</taxon>
        <taxon>Hypocreales</taxon>
        <taxon>Ophiocordycipitaceae</taxon>
        <taxon>Purpureocillium</taxon>
    </lineage>
</organism>
<feature type="compositionally biased region" description="Polar residues" evidence="1">
    <location>
        <begin position="30"/>
        <end position="39"/>
    </location>
</feature>
<evidence type="ECO:0000313" key="2">
    <source>
        <dbReference type="EMBL" id="PWI72694.1"/>
    </source>
</evidence>
<reference evidence="2 3" key="1">
    <citation type="journal article" date="2016" name="Front. Microbiol.">
        <title>Genome and transcriptome sequences reveal the specific parasitism of the nematophagous Purpureocillium lilacinum 36-1.</title>
        <authorList>
            <person name="Xie J."/>
            <person name="Li S."/>
            <person name="Mo C."/>
            <person name="Xiao X."/>
            <person name="Peng D."/>
            <person name="Wang G."/>
            <person name="Xiao Y."/>
        </authorList>
    </citation>
    <scope>NUCLEOTIDE SEQUENCE [LARGE SCALE GENOMIC DNA]</scope>
    <source>
        <strain evidence="2 3">36-1</strain>
    </source>
</reference>
<dbReference type="Proteomes" id="UP000245956">
    <property type="component" value="Unassembled WGS sequence"/>
</dbReference>
<evidence type="ECO:0000256" key="1">
    <source>
        <dbReference type="SAM" id="MobiDB-lite"/>
    </source>
</evidence>
<sequence>MEVRYMIGFSLRGERLRTTHAWAGPAPSPNVKTSTSTPGSKKRMLTMSAVSCACESRMAFCIAFDPLFQDGSQRIVINTAVMKHNDVRRGAFYWVFKAERSYSDTTYSLFGPHARCQGRRKSVAVLHRQLPPRTTSRSNAFNIQRQPHTESCRLNVHHNAAGSRSSFGRAKQHRAPDGKRQQSSLEHECQDCCSAVLAAHAVRHGSALASVKATLTGEEPTSHPCPRAVRPQWLSASTPARHAQQGAHSSGTGPPGPGGRPDCGSRRRRVQQCQ</sequence>
<evidence type="ECO:0000313" key="3">
    <source>
        <dbReference type="Proteomes" id="UP000245956"/>
    </source>
</evidence>
<comment type="caution">
    <text evidence="2">The sequence shown here is derived from an EMBL/GenBank/DDBJ whole genome shotgun (WGS) entry which is preliminary data.</text>
</comment>